<dbReference type="EMBL" id="JADBGQ010000007">
    <property type="protein sequence ID" value="KAG5388684.1"/>
    <property type="molecule type" value="Genomic_DNA"/>
</dbReference>
<comment type="caution">
    <text evidence="1">The sequence shown here is derived from an EMBL/GenBank/DDBJ whole genome shotgun (WGS) entry which is preliminary data.</text>
</comment>
<accession>A0ABQ7LQ31</accession>
<evidence type="ECO:0000313" key="1">
    <source>
        <dbReference type="EMBL" id="KAG5388684.1"/>
    </source>
</evidence>
<sequence length="106" mass="11740">MNDLLSRIGSSTVVHRDRIHKELGHTIDLSSHVVKLDYLSPNVRPQLSLVGHEKVLIDPTTGCGSIHLSARRSMQLVSCRSTFLLGSVTHGFNVFTRLNLISLKLP</sequence>
<organism evidence="1 2">
    <name type="scientific">Brassica rapa subsp. trilocularis</name>
    <dbReference type="NCBI Taxonomy" id="1813537"/>
    <lineage>
        <taxon>Eukaryota</taxon>
        <taxon>Viridiplantae</taxon>
        <taxon>Streptophyta</taxon>
        <taxon>Embryophyta</taxon>
        <taxon>Tracheophyta</taxon>
        <taxon>Spermatophyta</taxon>
        <taxon>Magnoliopsida</taxon>
        <taxon>eudicotyledons</taxon>
        <taxon>Gunneridae</taxon>
        <taxon>Pentapetalae</taxon>
        <taxon>rosids</taxon>
        <taxon>malvids</taxon>
        <taxon>Brassicales</taxon>
        <taxon>Brassicaceae</taxon>
        <taxon>Brassiceae</taxon>
        <taxon>Brassica</taxon>
    </lineage>
</organism>
<evidence type="ECO:0008006" key="3">
    <source>
        <dbReference type="Google" id="ProtNLM"/>
    </source>
</evidence>
<name>A0ABQ7LQ31_BRACM</name>
<dbReference type="Proteomes" id="UP000823674">
    <property type="component" value="Chromosome A08"/>
</dbReference>
<proteinExistence type="predicted"/>
<keyword evidence="2" id="KW-1185">Reference proteome</keyword>
<evidence type="ECO:0000313" key="2">
    <source>
        <dbReference type="Proteomes" id="UP000823674"/>
    </source>
</evidence>
<gene>
    <name evidence="1" type="primary">A08g504650.1_BraROA</name>
    <name evidence="1" type="ORF">IGI04_030225</name>
</gene>
<reference evidence="1 2" key="1">
    <citation type="submission" date="2021-03" db="EMBL/GenBank/DDBJ databases">
        <authorList>
            <person name="King G.J."/>
            <person name="Bancroft I."/>
            <person name="Baten A."/>
            <person name="Bloomfield J."/>
            <person name="Borpatragohain P."/>
            <person name="He Z."/>
            <person name="Irish N."/>
            <person name="Irwin J."/>
            <person name="Liu K."/>
            <person name="Mauleon R.P."/>
            <person name="Moore J."/>
            <person name="Morris R."/>
            <person name="Ostergaard L."/>
            <person name="Wang B."/>
            <person name="Wells R."/>
        </authorList>
    </citation>
    <scope>NUCLEOTIDE SEQUENCE [LARGE SCALE GENOMIC DNA]</scope>
    <source>
        <strain evidence="1">R-o-18</strain>
        <tissue evidence="1">Leaf</tissue>
    </source>
</reference>
<protein>
    <recommendedName>
        <fullName evidence="3">SAM-dependent MTase RsmB/NOP-type domain-containing protein</fullName>
    </recommendedName>
</protein>